<reference evidence="5" key="1">
    <citation type="journal article" date="2021" name="Nat. Commun.">
        <title>Genetic determinants of endophytism in the Arabidopsis root mycobiome.</title>
        <authorList>
            <person name="Mesny F."/>
            <person name="Miyauchi S."/>
            <person name="Thiergart T."/>
            <person name="Pickel B."/>
            <person name="Atanasova L."/>
            <person name="Karlsson M."/>
            <person name="Huettel B."/>
            <person name="Barry K.W."/>
            <person name="Haridas S."/>
            <person name="Chen C."/>
            <person name="Bauer D."/>
            <person name="Andreopoulos W."/>
            <person name="Pangilinan J."/>
            <person name="LaButti K."/>
            <person name="Riley R."/>
            <person name="Lipzen A."/>
            <person name="Clum A."/>
            <person name="Drula E."/>
            <person name="Henrissat B."/>
            <person name="Kohler A."/>
            <person name="Grigoriev I.V."/>
            <person name="Martin F.M."/>
            <person name="Hacquard S."/>
        </authorList>
    </citation>
    <scope>NUCLEOTIDE SEQUENCE</scope>
    <source>
        <strain evidence="5">MPI-CAGE-CH-0230</strain>
    </source>
</reference>
<dbReference type="RefSeq" id="XP_046006953.1">
    <property type="nucleotide sequence ID" value="XM_046151886.1"/>
</dbReference>
<dbReference type="SMART" id="SM00248">
    <property type="entry name" value="ANK"/>
    <property type="match status" value="13"/>
</dbReference>
<evidence type="ECO:0000259" key="4">
    <source>
        <dbReference type="PROSITE" id="PS50837"/>
    </source>
</evidence>
<keyword evidence="1" id="KW-0677">Repeat</keyword>
<dbReference type="InterPro" id="IPR036770">
    <property type="entry name" value="Ankyrin_rpt-contain_sf"/>
</dbReference>
<keyword evidence="2 3" id="KW-0040">ANK repeat</keyword>
<dbReference type="Gene3D" id="3.40.50.300">
    <property type="entry name" value="P-loop containing nucleotide triphosphate hydrolases"/>
    <property type="match status" value="1"/>
</dbReference>
<feature type="repeat" description="ANK" evidence="3">
    <location>
        <begin position="1258"/>
        <end position="1290"/>
    </location>
</feature>
<dbReference type="PRINTS" id="PR01415">
    <property type="entry name" value="ANKYRIN"/>
</dbReference>
<evidence type="ECO:0000313" key="5">
    <source>
        <dbReference type="EMBL" id="KAH7020752.1"/>
    </source>
</evidence>
<dbReference type="PANTHER" id="PTHR24173">
    <property type="entry name" value="ANKYRIN REPEAT CONTAINING"/>
    <property type="match status" value="1"/>
</dbReference>
<feature type="repeat" description="ANK" evidence="3">
    <location>
        <begin position="1159"/>
        <end position="1191"/>
    </location>
</feature>
<dbReference type="Pfam" id="PF12796">
    <property type="entry name" value="Ank_2"/>
    <property type="match status" value="4"/>
</dbReference>
<dbReference type="SUPFAM" id="SSF48403">
    <property type="entry name" value="Ankyrin repeat"/>
    <property type="match status" value="2"/>
</dbReference>
<dbReference type="Pfam" id="PF24883">
    <property type="entry name" value="NPHP3_N"/>
    <property type="match status" value="1"/>
</dbReference>
<dbReference type="Proteomes" id="UP000756346">
    <property type="component" value="Unassembled WGS sequence"/>
</dbReference>
<gene>
    <name evidence="5" type="ORF">B0I36DRAFT_296165</name>
</gene>
<dbReference type="SUPFAM" id="SSF52540">
    <property type="entry name" value="P-loop containing nucleoside triphosphate hydrolases"/>
    <property type="match status" value="1"/>
</dbReference>
<dbReference type="InterPro" id="IPR027417">
    <property type="entry name" value="P-loop_NTPase"/>
</dbReference>
<dbReference type="OrthoDB" id="194358at2759"/>
<dbReference type="InterPro" id="IPR056884">
    <property type="entry name" value="NPHP3-like_N"/>
</dbReference>
<feature type="repeat" description="ANK" evidence="3">
    <location>
        <begin position="1126"/>
        <end position="1158"/>
    </location>
</feature>
<comment type="caution">
    <text evidence="5">The sequence shown here is derived from an EMBL/GenBank/DDBJ whole genome shotgun (WGS) entry which is preliminary data.</text>
</comment>
<evidence type="ECO:0000256" key="3">
    <source>
        <dbReference type="PROSITE-ProRule" id="PRU00023"/>
    </source>
</evidence>
<organism evidence="5 6">
    <name type="scientific">Microdochium trichocladiopsis</name>
    <dbReference type="NCBI Taxonomy" id="1682393"/>
    <lineage>
        <taxon>Eukaryota</taxon>
        <taxon>Fungi</taxon>
        <taxon>Dikarya</taxon>
        <taxon>Ascomycota</taxon>
        <taxon>Pezizomycotina</taxon>
        <taxon>Sordariomycetes</taxon>
        <taxon>Xylariomycetidae</taxon>
        <taxon>Xylariales</taxon>
        <taxon>Microdochiaceae</taxon>
        <taxon>Microdochium</taxon>
    </lineage>
</organism>
<sequence length="1350" mass="150084">MATLSQAEVMNRLFEATLDALADIDAFSGPSSPTSFIVYAHDPDSGDDGLGPGYSDIVKTFIAWLRRLRTRTLSDRHPSALFGHETRLGSDESACRDILENQFCLLPRRATTDSEATGIERVDTVVVCGTPRLKSYCEHPSANEYMDAIKREYAENAALPAGELRRKILDNVLNAATSRPGFHHVLTEIAFLELRRQHNPDAHGIVLVSLEGGMIDYFRFIQSTNLQLGINPLSTSAELQSRFFKLLRAMYTTSDGAITAYEEAYTDARHEVEKQNGNIPSRDLDNLLEKSISRARRDLANLENAGLRDLSVRRQLAELGNKAYADLEERRNKVLGALPTIPYRDRKDRNPERVAGTCRWFTKHEKFRAWHSSESGGILWVTAYPGCGKSVLLKHLVDTVLVAPNSAVCYFFFKDDFEDQKSIIGALRCLLHQLLLQRPELLTDNLIQKFKRDQQLLSSASNLWDLLHNVARGVTVGNLVIVIDALDECVYDDRQVLMRLLVKWSESASTSRVKILISSRLYNDISRGFHGVGSEIHLSAENDSELEQISGEIDLVITHKLRNTAAYLGLEKKQQDILYQELTKVANKTYLWAYLVQDEIDKMFGTDPKSLRAAVQNLPRGVDAAYEKILSRSGQRENVMRMLSIIIAAAEPLNLLQLAQAWALTSEISRRDELEIMSETHMLRTIRGLCGLFVIVVEGRAYLLHQTAREFLLARQQPLARGVDQNGSWKGSVVAAEAELIMARICLRFFQLYEWPAWGFSRTFRGPRLIDSKSHDTCPCREPLQAHKRDCFAIYAFEQWVEHVLDGQQPGGKILAQQAAELCAQSRHHFVSTMFSEGKHRYYTPSDESLPSPLMVASMLGVLPAVELLSQRPGAELDRVDWLGSTALGWAALCKHADVVRVLVERGADYTTKDRWDTPVFTRVVELGDEALVELLLDKGADPNVADERGYPPLFSAKSTEVVSLLLKHGADIKFTNRNGCTALNYACETRPHLVRILLEAGADPSVTDEKGWTPLIRCCGRPLYKMEEQDFEREWLGTIELLLGDCRVDVNAHDHSGDTALYLACQAGRALTVEILLKHGAQTHGRDLYAAIYAAIHTTGPARNAAAIVRMLLHAGVDITSDYFHGKPALHYAAKLGHQDIVRLLLDHGADIDQADLDGRTPLMVAVLKSRMEAVQMLLSRRADTGRLDTKGNSVVCLAIQGRKVDIVEMLLDSVKDVDAVCGQGLTPLVEAALLQRADMIQSLVRRGATINHTTEGGITPLIAAVMAGWPEGVELLLRSGADSNYVGRGGRTALATAANHRELESLWTFLAGVSHGKISELPAPSSFAERRKADIIRILLENGADPEG</sequence>
<dbReference type="Pfam" id="PF00023">
    <property type="entry name" value="Ank"/>
    <property type="match status" value="1"/>
</dbReference>
<dbReference type="InterPro" id="IPR002110">
    <property type="entry name" value="Ankyrin_rpt"/>
</dbReference>
<evidence type="ECO:0000256" key="2">
    <source>
        <dbReference type="ARBA" id="ARBA00023043"/>
    </source>
</evidence>
<dbReference type="PROSITE" id="PS50297">
    <property type="entry name" value="ANK_REP_REGION"/>
    <property type="match status" value="6"/>
</dbReference>
<keyword evidence="6" id="KW-1185">Reference proteome</keyword>
<protein>
    <submittedName>
        <fullName evidence="5">Ankyrin repeat-containing domain protein</fullName>
    </submittedName>
</protein>
<dbReference type="EMBL" id="JAGTJQ010000010">
    <property type="protein sequence ID" value="KAH7020752.1"/>
    <property type="molecule type" value="Genomic_DNA"/>
</dbReference>
<dbReference type="PROSITE" id="PS50088">
    <property type="entry name" value="ANK_REPEAT"/>
    <property type="match status" value="6"/>
</dbReference>
<name>A0A9P8XVK1_9PEZI</name>
<evidence type="ECO:0000313" key="6">
    <source>
        <dbReference type="Proteomes" id="UP000756346"/>
    </source>
</evidence>
<evidence type="ECO:0000256" key="1">
    <source>
        <dbReference type="ARBA" id="ARBA00022737"/>
    </source>
</evidence>
<accession>A0A9P8XVK1</accession>
<dbReference type="PANTHER" id="PTHR24173:SF74">
    <property type="entry name" value="ANKYRIN REPEAT DOMAIN-CONTAINING PROTEIN 16"/>
    <property type="match status" value="1"/>
</dbReference>
<dbReference type="PROSITE" id="PS50837">
    <property type="entry name" value="NACHT"/>
    <property type="match status" value="1"/>
</dbReference>
<feature type="repeat" description="ANK" evidence="3">
    <location>
        <begin position="1225"/>
        <end position="1257"/>
    </location>
</feature>
<feature type="repeat" description="ANK" evidence="3">
    <location>
        <begin position="883"/>
        <end position="915"/>
    </location>
</feature>
<proteinExistence type="predicted"/>
<dbReference type="GeneID" id="70181432"/>
<dbReference type="Gene3D" id="1.25.40.20">
    <property type="entry name" value="Ankyrin repeat-containing domain"/>
    <property type="match status" value="2"/>
</dbReference>
<feature type="domain" description="NACHT" evidence="4">
    <location>
        <begin position="377"/>
        <end position="520"/>
    </location>
</feature>
<dbReference type="InterPro" id="IPR007111">
    <property type="entry name" value="NACHT_NTPase"/>
</dbReference>
<feature type="repeat" description="ANK" evidence="3">
    <location>
        <begin position="1057"/>
        <end position="1089"/>
    </location>
</feature>